<name>A0A934RS86_9BACT</name>
<comment type="caution">
    <text evidence="2">The sequence shown here is derived from an EMBL/GenBank/DDBJ whole genome shotgun (WGS) entry which is preliminary data.</text>
</comment>
<gene>
    <name evidence="2" type="ORF">JIN87_03545</name>
</gene>
<dbReference type="Gene3D" id="2.60.40.10">
    <property type="entry name" value="Immunoglobulins"/>
    <property type="match status" value="1"/>
</dbReference>
<dbReference type="RefSeq" id="WP_200354144.1">
    <property type="nucleotide sequence ID" value="NZ_JAENIL010000005.1"/>
</dbReference>
<feature type="domain" description="DUF5060" evidence="1">
    <location>
        <begin position="33"/>
        <end position="116"/>
    </location>
</feature>
<dbReference type="AlphaFoldDB" id="A0A934RS86"/>
<organism evidence="2 3">
    <name type="scientific">Pelagicoccus mobilis</name>
    <dbReference type="NCBI Taxonomy" id="415221"/>
    <lineage>
        <taxon>Bacteria</taxon>
        <taxon>Pseudomonadati</taxon>
        <taxon>Verrucomicrobiota</taxon>
        <taxon>Opitutia</taxon>
        <taxon>Puniceicoccales</taxon>
        <taxon>Pelagicoccaceae</taxon>
        <taxon>Pelagicoccus</taxon>
    </lineage>
</organism>
<reference evidence="2" key="1">
    <citation type="submission" date="2021-01" db="EMBL/GenBank/DDBJ databases">
        <title>Modified the classification status of verrucomicrobia.</title>
        <authorList>
            <person name="Feng X."/>
        </authorList>
    </citation>
    <scope>NUCLEOTIDE SEQUENCE</scope>
    <source>
        <strain evidence="2">KCTC 13126</strain>
    </source>
</reference>
<proteinExistence type="predicted"/>
<evidence type="ECO:0000313" key="2">
    <source>
        <dbReference type="EMBL" id="MBK1875927.1"/>
    </source>
</evidence>
<dbReference type="EMBL" id="JAENIL010000005">
    <property type="protein sequence ID" value="MBK1875927.1"/>
    <property type="molecule type" value="Genomic_DNA"/>
</dbReference>
<dbReference type="Proteomes" id="UP000617628">
    <property type="component" value="Unassembled WGS sequence"/>
</dbReference>
<evidence type="ECO:0000313" key="3">
    <source>
        <dbReference type="Proteomes" id="UP000617628"/>
    </source>
</evidence>
<keyword evidence="3" id="KW-1185">Reference proteome</keyword>
<sequence length="781" mass="87977">MTTRLFKSSLLQIFAILALVAFRVEGAKLTGETKQWHTVTLSFDGPYSSEAADVNPFFDYRMDVDFTHESGASYSVPGYFAADGQAGDTGAKEGDQWRVHFTPDQLGTWKYSVHFRQGDLIASKPIHEYPNAGDRISGVDGLSGSFEVTTSDKRGRDFRNPENGRLVFNGKSHLKYSGSERHFLKAGQGSPETFIAYYEFDDVRDLKGNFIHRYEVHGQHYDEAAAPYTWKNGKGKNLLGAINYLSQTGVNSQYVILTTLEGDGQDSWPWADPEDLTRYDCSKLDQWNRVFSYMNSKGLMLTCLLLETENEQIFDEGEAIGPERKVYFREMVARFAHLPAVSWIMSEETRLKDLFPADYNRQRIRYFRGIDPYNHPTGLHNGVINGMDFADVPEFDYFSLHSSADNWTQANAKILFRVNEAKWRGHPWVVFYDECVSARYGVPPDSQDPDHDLEREHGLWGTFLAGGGGISWYYGYKNPHNDLNCEDFTLREEMFRQSKIAIDFFEEHEIPFWEMESRNELVDSGLCLAKEGEIYVVQMDMPTFGKIQLFDDTEYEVFWFDPKTGGDLQKGTVSRIKGPGSVSLGRPSGDPERHWVNLIRATSAKGAAKSSESYFDEEGGLLVVEAEDLPRTKNWVVQSQSNGYTGDAYLHWQGTDSPSEPADEVIEVTIKVTSPGAYNFYTRGMEGVAWVRFPNASKIHAETIDGWIPLGGIDESSWSWSGKKGSVVQIDFEEPEYYTLQIAGGSKGAAIDRLVLRHSGVSQKKALSLSAAKSEVGSGVE</sequence>
<protein>
    <submittedName>
        <fullName evidence="2">DUF5060 domain-containing protein</fullName>
    </submittedName>
</protein>
<dbReference type="Pfam" id="PF16586">
    <property type="entry name" value="DUF5060"/>
    <property type="match status" value="1"/>
</dbReference>
<accession>A0A934RS86</accession>
<dbReference type="InterPro" id="IPR013783">
    <property type="entry name" value="Ig-like_fold"/>
</dbReference>
<evidence type="ECO:0000259" key="1">
    <source>
        <dbReference type="Pfam" id="PF16586"/>
    </source>
</evidence>
<dbReference type="Gene3D" id="3.20.20.80">
    <property type="entry name" value="Glycosidases"/>
    <property type="match status" value="1"/>
</dbReference>
<dbReference type="InterPro" id="IPR032260">
    <property type="entry name" value="DUF5060"/>
</dbReference>